<proteinExistence type="predicted"/>
<reference evidence="2" key="1">
    <citation type="submission" date="2021-01" db="EMBL/GenBank/DDBJ databases">
        <title>Caligus Genome Assembly.</title>
        <authorList>
            <person name="Gallardo-Escarate C."/>
        </authorList>
    </citation>
    <scope>NUCLEOTIDE SEQUENCE [LARGE SCALE GENOMIC DNA]</scope>
</reference>
<sequence>QRILHSTQGINDASKFTAQFQISGQLIKFFRPCNNCGRLYNDIFHAFVDCPMLKL</sequence>
<dbReference type="AlphaFoldDB" id="A0A7T8HH09"/>
<evidence type="ECO:0000313" key="2">
    <source>
        <dbReference type="Proteomes" id="UP000595437"/>
    </source>
</evidence>
<keyword evidence="2" id="KW-1185">Reference proteome</keyword>
<dbReference type="EMBL" id="CP045895">
    <property type="protein sequence ID" value="QQP49350.1"/>
    <property type="molecule type" value="Genomic_DNA"/>
</dbReference>
<organism evidence="1 2">
    <name type="scientific">Caligus rogercresseyi</name>
    <name type="common">Sea louse</name>
    <dbReference type="NCBI Taxonomy" id="217165"/>
    <lineage>
        <taxon>Eukaryota</taxon>
        <taxon>Metazoa</taxon>
        <taxon>Ecdysozoa</taxon>
        <taxon>Arthropoda</taxon>
        <taxon>Crustacea</taxon>
        <taxon>Multicrustacea</taxon>
        <taxon>Hexanauplia</taxon>
        <taxon>Copepoda</taxon>
        <taxon>Siphonostomatoida</taxon>
        <taxon>Caligidae</taxon>
        <taxon>Caligus</taxon>
    </lineage>
</organism>
<gene>
    <name evidence="1" type="ORF">FKW44_009986</name>
</gene>
<dbReference type="Proteomes" id="UP000595437">
    <property type="component" value="Chromosome 6"/>
</dbReference>
<feature type="non-terminal residue" evidence="1">
    <location>
        <position position="1"/>
    </location>
</feature>
<evidence type="ECO:0000313" key="1">
    <source>
        <dbReference type="EMBL" id="QQP49350.1"/>
    </source>
</evidence>
<protein>
    <submittedName>
        <fullName evidence="1">Uncharacterized protein</fullName>
    </submittedName>
</protein>
<feature type="non-terminal residue" evidence="1">
    <location>
        <position position="55"/>
    </location>
</feature>
<accession>A0A7T8HH09</accession>
<name>A0A7T8HH09_CALRO</name>